<dbReference type="GO" id="GO:0003677">
    <property type="term" value="F:DNA binding"/>
    <property type="evidence" value="ECO:0007669"/>
    <property type="project" value="UniProtKB-KW"/>
</dbReference>
<evidence type="ECO:0000256" key="1">
    <source>
        <dbReference type="ARBA" id="ARBA00023015"/>
    </source>
</evidence>
<dbReference type="GO" id="GO:0006950">
    <property type="term" value="P:response to stress"/>
    <property type="evidence" value="ECO:0007669"/>
    <property type="project" value="TreeGrafter"/>
</dbReference>
<evidence type="ECO:0000313" key="6">
    <source>
        <dbReference type="Proteomes" id="UP000187059"/>
    </source>
</evidence>
<dbReference type="PANTHER" id="PTHR33164:SF64">
    <property type="entry name" value="TRANSCRIPTIONAL REGULATOR SLYA"/>
    <property type="match status" value="1"/>
</dbReference>
<accession>A0A1P8UX18</accession>
<dbReference type="STRING" id="1250539.Ga0080574_TMP3605"/>
<dbReference type="SMART" id="SM00347">
    <property type="entry name" value="HTH_MARR"/>
    <property type="match status" value="1"/>
</dbReference>
<dbReference type="Gene3D" id="1.10.10.10">
    <property type="entry name" value="Winged helix-like DNA-binding domain superfamily/Winged helix DNA-binding domain"/>
    <property type="match status" value="1"/>
</dbReference>
<gene>
    <name evidence="5" type="ORF">Ga0080574_TMP3605</name>
</gene>
<evidence type="ECO:0000256" key="3">
    <source>
        <dbReference type="ARBA" id="ARBA00023163"/>
    </source>
</evidence>
<keyword evidence="2" id="KW-0238">DNA-binding</keyword>
<name>A0A1P8UX18_9RHOB</name>
<dbReference type="PANTHER" id="PTHR33164">
    <property type="entry name" value="TRANSCRIPTIONAL REGULATOR, MARR FAMILY"/>
    <property type="match status" value="1"/>
</dbReference>
<dbReference type="Proteomes" id="UP000187059">
    <property type="component" value="Chromosome"/>
</dbReference>
<dbReference type="InterPro" id="IPR036388">
    <property type="entry name" value="WH-like_DNA-bd_sf"/>
</dbReference>
<sequence>MNCKSNLIRYIRVMVTPSSSPRFRFGIRFSLLARRWRRALDTHLARAGLTDATWVPLIHLEETGGGITQKALAALVGVDGSSLVRVIDILSRQGLVERRTDENDSRARLIHLTARGKRRVAEIRRELASVEARIMADLSDAEIDRMLGHFEAIDRRLTELQENPA</sequence>
<reference evidence="5 6" key="1">
    <citation type="submission" date="2016-04" db="EMBL/GenBank/DDBJ databases">
        <title>Deep-sea bacteria in the southern Pacific.</title>
        <authorList>
            <person name="Tang K."/>
        </authorList>
    </citation>
    <scope>NUCLEOTIDE SEQUENCE [LARGE SCALE GENOMIC DNA]</scope>
    <source>
        <strain evidence="5 6">JLT2014</strain>
    </source>
</reference>
<dbReference type="SUPFAM" id="SSF46785">
    <property type="entry name" value="Winged helix' DNA-binding domain"/>
    <property type="match status" value="1"/>
</dbReference>
<keyword evidence="1" id="KW-0805">Transcription regulation</keyword>
<dbReference type="Pfam" id="PF12802">
    <property type="entry name" value="MarR_2"/>
    <property type="match status" value="1"/>
</dbReference>
<evidence type="ECO:0000259" key="4">
    <source>
        <dbReference type="PROSITE" id="PS50995"/>
    </source>
</evidence>
<evidence type="ECO:0000313" key="5">
    <source>
        <dbReference type="EMBL" id="APZ53939.1"/>
    </source>
</evidence>
<dbReference type="EMBL" id="CP015093">
    <property type="protein sequence ID" value="APZ53939.1"/>
    <property type="molecule type" value="Genomic_DNA"/>
</dbReference>
<dbReference type="PRINTS" id="PR00598">
    <property type="entry name" value="HTHMARR"/>
</dbReference>
<dbReference type="InterPro" id="IPR039422">
    <property type="entry name" value="MarR/SlyA-like"/>
</dbReference>
<keyword evidence="6" id="KW-1185">Reference proteome</keyword>
<proteinExistence type="predicted"/>
<evidence type="ECO:0000256" key="2">
    <source>
        <dbReference type="ARBA" id="ARBA00023125"/>
    </source>
</evidence>
<protein>
    <submittedName>
        <fullName evidence="5">MarR family transcriptional regulator</fullName>
    </submittedName>
</protein>
<dbReference type="KEGG" id="paby:Ga0080574_TMP3605"/>
<keyword evidence="3" id="KW-0804">Transcription</keyword>
<dbReference type="InterPro" id="IPR000835">
    <property type="entry name" value="HTH_MarR-typ"/>
</dbReference>
<dbReference type="InterPro" id="IPR036390">
    <property type="entry name" value="WH_DNA-bd_sf"/>
</dbReference>
<feature type="domain" description="HTH marR-type" evidence="4">
    <location>
        <begin position="22"/>
        <end position="155"/>
    </location>
</feature>
<dbReference type="PROSITE" id="PS50995">
    <property type="entry name" value="HTH_MARR_2"/>
    <property type="match status" value="1"/>
</dbReference>
<dbReference type="GO" id="GO:0003700">
    <property type="term" value="F:DNA-binding transcription factor activity"/>
    <property type="evidence" value="ECO:0007669"/>
    <property type="project" value="InterPro"/>
</dbReference>
<organism evidence="5 6">
    <name type="scientific">Salipiger abyssi</name>
    <dbReference type="NCBI Taxonomy" id="1250539"/>
    <lineage>
        <taxon>Bacteria</taxon>
        <taxon>Pseudomonadati</taxon>
        <taxon>Pseudomonadota</taxon>
        <taxon>Alphaproteobacteria</taxon>
        <taxon>Rhodobacterales</taxon>
        <taxon>Roseobacteraceae</taxon>
        <taxon>Salipiger</taxon>
    </lineage>
</organism>
<dbReference type="AlphaFoldDB" id="A0A1P8UX18"/>